<dbReference type="PANTHER" id="PTHR40758:SF1">
    <property type="entry name" value="CONSERVED PROTEIN"/>
    <property type="match status" value="1"/>
</dbReference>
<evidence type="ECO:0000313" key="3">
    <source>
        <dbReference type="EMBL" id="ORV67086.1"/>
    </source>
</evidence>
<dbReference type="Pfam" id="PF07398">
    <property type="entry name" value="MDMPI_C"/>
    <property type="match status" value="1"/>
</dbReference>
<protein>
    <recommendedName>
        <fullName evidence="5">Maleylpyruvate isomerase family mycothiol-dependent enzyme</fullName>
    </recommendedName>
</protein>
<dbReference type="PANTHER" id="PTHR40758">
    <property type="entry name" value="CONSERVED PROTEIN"/>
    <property type="match status" value="1"/>
</dbReference>
<dbReference type="InterPro" id="IPR036527">
    <property type="entry name" value="SCP2_sterol-bd_dom_sf"/>
</dbReference>
<dbReference type="NCBIfam" id="TIGR03083">
    <property type="entry name" value="maleylpyruvate isomerase family mycothiol-dependent enzyme"/>
    <property type="match status" value="1"/>
</dbReference>
<feature type="domain" description="Mycothiol-dependent maleylpyruvate isomerase metal-binding" evidence="2">
    <location>
        <begin position="11"/>
        <end position="127"/>
    </location>
</feature>
<dbReference type="GO" id="GO:0046872">
    <property type="term" value="F:metal ion binding"/>
    <property type="evidence" value="ECO:0007669"/>
    <property type="project" value="InterPro"/>
</dbReference>
<dbReference type="SUPFAM" id="SSF55718">
    <property type="entry name" value="SCP-like"/>
    <property type="match status" value="1"/>
</dbReference>
<feature type="domain" description="MDMPI C-terminal" evidence="1">
    <location>
        <begin position="141"/>
        <end position="232"/>
    </location>
</feature>
<evidence type="ECO:0008006" key="5">
    <source>
        <dbReference type="Google" id="ProtNLM"/>
    </source>
</evidence>
<gene>
    <name evidence="3" type="ORF">AWC07_09910</name>
</gene>
<dbReference type="InterPro" id="IPR034660">
    <property type="entry name" value="DinB/YfiT-like"/>
</dbReference>
<sequence>MNPAAHVAALRRAGSRIAGGAEGRLDRIVPSCPAWQIADLVWHVGIVHMFWRMVARGALAGPEAWTEPDRPTNDDLLVWFRRGIDLTATILDSVDPDTPAWTWGRRNTVSFIARRVAQETSVHCWDAVKAIGGNEPIEQAVAVDGIDEFLDEVLPGLSHDLAGPVQTICLRAHDDTGEWTVRTGEGSCHLSRSCGQADATVTATASDLLLLLWGRRSPNQVSVDGNMAALQRFLTRADF</sequence>
<dbReference type="SUPFAM" id="SSF109854">
    <property type="entry name" value="DinB/YfiT-like putative metalloenzymes"/>
    <property type="match status" value="1"/>
</dbReference>
<evidence type="ECO:0000259" key="2">
    <source>
        <dbReference type="Pfam" id="PF11716"/>
    </source>
</evidence>
<evidence type="ECO:0000313" key="4">
    <source>
        <dbReference type="Proteomes" id="UP000193738"/>
    </source>
</evidence>
<proteinExistence type="predicted"/>
<dbReference type="InterPro" id="IPR024344">
    <property type="entry name" value="MDMPI_metal-binding"/>
</dbReference>
<accession>A0A1X1VDG4</accession>
<dbReference type="GO" id="GO:0005886">
    <property type="term" value="C:plasma membrane"/>
    <property type="evidence" value="ECO:0007669"/>
    <property type="project" value="TreeGrafter"/>
</dbReference>
<dbReference type="Pfam" id="PF11716">
    <property type="entry name" value="MDMPI_N"/>
    <property type="match status" value="1"/>
</dbReference>
<evidence type="ECO:0000259" key="1">
    <source>
        <dbReference type="Pfam" id="PF07398"/>
    </source>
</evidence>
<dbReference type="RefSeq" id="WP_036419799.1">
    <property type="nucleotide sequence ID" value="NZ_LQOX01000114.1"/>
</dbReference>
<dbReference type="InterPro" id="IPR017517">
    <property type="entry name" value="Maleyloyr_isom"/>
</dbReference>
<dbReference type="Proteomes" id="UP000193738">
    <property type="component" value="Unassembled WGS sequence"/>
</dbReference>
<dbReference type="InterPro" id="IPR010872">
    <property type="entry name" value="MDMPI_C-term_domain"/>
</dbReference>
<dbReference type="AlphaFoldDB" id="A0A1X1VDG4"/>
<comment type="caution">
    <text evidence="3">The sequence shown here is derived from an EMBL/GenBank/DDBJ whole genome shotgun (WGS) entry which is preliminary data.</text>
</comment>
<organism evidence="3 4">
    <name type="scientific">Mycobacterium gastri</name>
    <dbReference type="NCBI Taxonomy" id="1777"/>
    <lineage>
        <taxon>Bacteria</taxon>
        <taxon>Bacillati</taxon>
        <taxon>Actinomycetota</taxon>
        <taxon>Actinomycetes</taxon>
        <taxon>Mycobacteriales</taxon>
        <taxon>Mycobacteriaceae</taxon>
        <taxon>Mycobacterium</taxon>
    </lineage>
</organism>
<dbReference type="STRING" id="1777.AWC07_09910"/>
<name>A0A1X1VDG4_MYCGS</name>
<reference evidence="3 4" key="1">
    <citation type="submission" date="2016-01" db="EMBL/GenBank/DDBJ databases">
        <title>The new phylogeny of the genus Mycobacterium.</title>
        <authorList>
            <person name="Tarcisio F."/>
            <person name="Conor M."/>
            <person name="Antonella G."/>
            <person name="Elisabetta G."/>
            <person name="Giulia F.S."/>
            <person name="Sara T."/>
            <person name="Anna F."/>
            <person name="Clotilde B."/>
            <person name="Roberto B."/>
            <person name="Veronica D.S."/>
            <person name="Fabio R."/>
            <person name="Monica P."/>
            <person name="Olivier J."/>
            <person name="Enrico T."/>
            <person name="Nicola S."/>
        </authorList>
    </citation>
    <scope>NUCLEOTIDE SEQUENCE [LARGE SCALE GENOMIC DNA]</scope>
    <source>
        <strain evidence="3 4">DSM 43505</strain>
    </source>
</reference>
<keyword evidence="4" id="KW-1185">Reference proteome</keyword>
<dbReference type="EMBL" id="LQOX01000114">
    <property type="protein sequence ID" value="ORV67086.1"/>
    <property type="molecule type" value="Genomic_DNA"/>
</dbReference>
<dbReference type="Gene3D" id="3.30.1050.10">
    <property type="entry name" value="SCP2 sterol-binding domain"/>
    <property type="match status" value="1"/>
</dbReference>